<keyword evidence="4" id="KW-0862">Zinc</keyword>
<feature type="compositionally biased region" description="Polar residues" evidence="9">
    <location>
        <begin position="422"/>
        <end position="434"/>
    </location>
</feature>
<dbReference type="Pfam" id="PF00096">
    <property type="entry name" value="zf-C2H2"/>
    <property type="match status" value="2"/>
</dbReference>
<keyword evidence="6" id="KW-0804">Transcription</keyword>
<feature type="domain" description="C2H2-type" evidence="10">
    <location>
        <begin position="312"/>
        <end position="342"/>
    </location>
</feature>
<dbReference type="PANTHER" id="PTHR46179:SF13">
    <property type="entry name" value="C2H2-TYPE DOMAIN-CONTAINING PROTEIN"/>
    <property type="match status" value="1"/>
</dbReference>
<keyword evidence="5" id="KW-0805">Transcription regulation</keyword>
<dbReference type="SMART" id="SM00355">
    <property type="entry name" value="ZnF_C2H2"/>
    <property type="match status" value="10"/>
</dbReference>
<dbReference type="OrthoDB" id="4748970at2759"/>
<dbReference type="eggNOG" id="KOG1721">
    <property type="taxonomic scope" value="Eukaryota"/>
</dbReference>
<protein>
    <submittedName>
        <fullName evidence="11">Transcription factor tfiiia</fullName>
    </submittedName>
</protein>
<dbReference type="InterPro" id="IPR015318">
    <property type="entry name" value="Znf_GAGA-bd_fac"/>
</dbReference>
<dbReference type="HOGENOM" id="CLU_002678_91_1_1"/>
<evidence type="ECO:0000256" key="4">
    <source>
        <dbReference type="ARBA" id="ARBA00022833"/>
    </source>
</evidence>
<feature type="domain" description="C2H2-type" evidence="10">
    <location>
        <begin position="73"/>
        <end position="102"/>
    </location>
</feature>
<gene>
    <name evidence="11" type="ORF">HCDG_03216</name>
</gene>
<evidence type="ECO:0000256" key="3">
    <source>
        <dbReference type="ARBA" id="ARBA00022771"/>
    </source>
</evidence>
<feature type="domain" description="C2H2-type" evidence="10">
    <location>
        <begin position="164"/>
        <end position="195"/>
    </location>
</feature>
<sequence length="602" mass="66944">MAQKRKAISETQRPPKRLQQSAPSDSSDVLDTGNLSDSESQSSYCLSHGDQQATPITPYSPASSRYPSDRKTHLCPYDGCLKAFNRPARLTEHLRSHTNERIFNCTYEGCEKTFLRASHLNHHVKSAHTTIRDYVCDREGCGKTFVTGSRLRRHLAAHEGRDKYRCTEYPPCNETFRKHSTLQKHILTAHLNKKPFPCPHLDPVTGQQCTQAFDTAGHLRSHEGRLHGGARFACAECASNATDEQNSTTTNGVTSPHPNSVFQTYALLQAHMKSVHPPTCPECDTTCSSNRDLRRHLEITHGTVPLEERKIYPCHYPNCGRNFTKRGNLNVHIKTVHEGEKRFICGETDLSHSKKLEGWTAQDDGCGKRYGSKLALEEHVRTAHLGLKNAKAERRELLGLNGSSSNSSGYSSHSRPKDKSKNQSSRTAAPSNLSMLTGEGYEAESGRHIPCLLEQCAHRFHRDYDLWLHMASKHSLEENDIQILFMQRAMQGGDQSFALDFDDLAKLGYGYRYAPADGGNGDDIRPQNAGVQQSLVGKGQMLVHDELAMVDCTIDTGVSSADNGGDTDMALIDPVLTFTQDNKQRMDEMVAVTNHPPCGDSC</sequence>
<evidence type="ECO:0000256" key="1">
    <source>
        <dbReference type="ARBA" id="ARBA00004123"/>
    </source>
</evidence>
<dbReference type="AlphaFoldDB" id="C6HAI5"/>
<feature type="region of interest" description="Disordered" evidence="9">
    <location>
        <begin position="1"/>
        <end position="68"/>
    </location>
</feature>
<evidence type="ECO:0000313" key="11">
    <source>
        <dbReference type="EMBL" id="EER43318.1"/>
    </source>
</evidence>
<reference evidence="12" key="1">
    <citation type="submission" date="2009-05" db="EMBL/GenBank/DDBJ databases">
        <title>The genome sequence of Ajellomyces capsulatus strain H143.</title>
        <authorList>
            <person name="Champion M."/>
            <person name="Cuomo C.A."/>
            <person name="Ma L.-J."/>
            <person name="Henn M.R."/>
            <person name="Sil A."/>
            <person name="Goldman B."/>
            <person name="Young S.K."/>
            <person name="Kodira C.D."/>
            <person name="Zeng Q."/>
            <person name="Koehrsen M."/>
            <person name="Alvarado L."/>
            <person name="Berlin A.M."/>
            <person name="Borenstein D."/>
            <person name="Chen Z."/>
            <person name="Engels R."/>
            <person name="Freedman E."/>
            <person name="Gellesch M."/>
            <person name="Goldberg J."/>
            <person name="Griggs A."/>
            <person name="Gujja S."/>
            <person name="Heiman D.I."/>
            <person name="Hepburn T.A."/>
            <person name="Howarth C."/>
            <person name="Jen D."/>
            <person name="Larson L."/>
            <person name="Lewis B."/>
            <person name="Mehta T."/>
            <person name="Park D."/>
            <person name="Pearson M."/>
            <person name="Roberts A."/>
            <person name="Saif S."/>
            <person name="Shea T.D."/>
            <person name="Shenoy N."/>
            <person name="Sisk P."/>
            <person name="Stolte C."/>
            <person name="Sykes S."/>
            <person name="Walk T."/>
            <person name="White J."/>
            <person name="Yandava C."/>
            <person name="Klein B."/>
            <person name="McEwen J.G."/>
            <person name="Puccia R."/>
            <person name="Goldman G.H."/>
            <person name="Felipe M.S."/>
            <person name="Nino-Vega G."/>
            <person name="San-Blas G."/>
            <person name="Taylor J.W."/>
            <person name="Mendoza L."/>
            <person name="Galagan J.E."/>
            <person name="Nusbaum C."/>
            <person name="Birren B.W."/>
        </authorList>
    </citation>
    <scope>NUCLEOTIDE SEQUENCE [LARGE SCALE GENOMIC DNA]</scope>
    <source>
        <strain evidence="12">H143</strain>
    </source>
</reference>
<feature type="compositionally biased region" description="Low complexity" evidence="9">
    <location>
        <begin position="400"/>
        <end position="413"/>
    </location>
</feature>
<feature type="domain" description="C2H2-type" evidence="10">
    <location>
        <begin position="103"/>
        <end position="133"/>
    </location>
</feature>
<accession>C6HAI5</accession>
<dbReference type="PROSITE" id="PS00028">
    <property type="entry name" value="ZINC_FINGER_C2H2_1"/>
    <property type="match status" value="5"/>
</dbReference>
<feature type="domain" description="C2H2-type" evidence="10">
    <location>
        <begin position="134"/>
        <end position="163"/>
    </location>
</feature>
<keyword evidence="2" id="KW-0479">Metal-binding</keyword>
<evidence type="ECO:0000259" key="10">
    <source>
        <dbReference type="PROSITE" id="PS50157"/>
    </source>
</evidence>
<dbReference type="Proteomes" id="UP000002624">
    <property type="component" value="Unassembled WGS sequence"/>
</dbReference>
<organism evidence="11 12">
    <name type="scientific">Ajellomyces capsulatus (strain H143)</name>
    <name type="common">Darling's disease fungus</name>
    <name type="synonym">Histoplasma capsulatum</name>
    <dbReference type="NCBI Taxonomy" id="544712"/>
    <lineage>
        <taxon>Eukaryota</taxon>
        <taxon>Fungi</taxon>
        <taxon>Dikarya</taxon>
        <taxon>Ascomycota</taxon>
        <taxon>Pezizomycotina</taxon>
        <taxon>Eurotiomycetes</taxon>
        <taxon>Eurotiomycetidae</taxon>
        <taxon>Onygenales</taxon>
        <taxon>Ajellomycetaceae</taxon>
        <taxon>Histoplasma</taxon>
    </lineage>
</organism>
<proteinExistence type="predicted"/>
<evidence type="ECO:0000256" key="7">
    <source>
        <dbReference type="ARBA" id="ARBA00023242"/>
    </source>
</evidence>
<dbReference type="GO" id="GO:0006357">
    <property type="term" value="P:regulation of transcription by RNA polymerase II"/>
    <property type="evidence" value="ECO:0007669"/>
    <property type="project" value="TreeGrafter"/>
</dbReference>
<dbReference type="Pfam" id="PF09237">
    <property type="entry name" value="GAGA"/>
    <property type="match status" value="1"/>
</dbReference>
<dbReference type="Gene3D" id="3.30.160.60">
    <property type="entry name" value="Classic Zinc Finger"/>
    <property type="match status" value="6"/>
</dbReference>
<evidence type="ECO:0000256" key="8">
    <source>
        <dbReference type="PROSITE-ProRule" id="PRU00042"/>
    </source>
</evidence>
<comment type="subcellular location">
    <subcellularLocation>
        <location evidence="1">Nucleus</location>
    </subcellularLocation>
</comment>
<feature type="domain" description="C2H2-type" evidence="10">
    <location>
        <begin position="196"/>
        <end position="232"/>
    </location>
</feature>
<dbReference type="OMA" id="MLTGEGY"/>
<keyword evidence="3 8" id="KW-0863">Zinc-finger</keyword>
<feature type="compositionally biased region" description="Polar residues" evidence="9">
    <location>
        <begin position="18"/>
        <end position="66"/>
    </location>
</feature>
<evidence type="ECO:0000313" key="12">
    <source>
        <dbReference type="Proteomes" id="UP000002624"/>
    </source>
</evidence>
<dbReference type="SUPFAM" id="SSF57667">
    <property type="entry name" value="beta-beta-alpha zinc fingers"/>
    <property type="match status" value="3"/>
</dbReference>
<feature type="region of interest" description="Disordered" evidence="9">
    <location>
        <begin position="400"/>
        <end position="434"/>
    </location>
</feature>
<dbReference type="EMBL" id="GG692421">
    <property type="protein sequence ID" value="EER43318.1"/>
    <property type="molecule type" value="Genomic_DNA"/>
</dbReference>
<dbReference type="InterPro" id="IPR036236">
    <property type="entry name" value="Znf_C2H2_sf"/>
</dbReference>
<dbReference type="GO" id="GO:0005634">
    <property type="term" value="C:nucleus"/>
    <property type="evidence" value="ECO:0007669"/>
    <property type="project" value="UniProtKB-SubCell"/>
</dbReference>
<evidence type="ECO:0000256" key="5">
    <source>
        <dbReference type="ARBA" id="ARBA00023015"/>
    </source>
</evidence>
<dbReference type="PROSITE" id="PS50157">
    <property type="entry name" value="ZINC_FINGER_C2H2_2"/>
    <property type="match status" value="6"/>
</dbReference>
<dbReference type="STRING" id="544712.C6HAI5"/>
<evidence type="ECO:0000256" key="6">
    <source>
        <dbReference type="ARBA" id="ARBA00023163"/>
    </source>
</evidence>
<evidence type="ECO:0000256" key="9">
    <source>
        <dbReference type="SAM" id="MobiDB-lite"/>
    </source>
</evidence>
<dbReference type="VEuPathDB" id="FungiDB:HCDG_03216"/>
<evidence type="ECO:0000256" key="2">
    <source>
        <dbReference type="ARBA" id="ARBA00022723"/>
    </source>
</evidence>
<dbReference type="GO" id="GO:0008270">
    <property type="term" value="F:zinc ion binding"/>
    <property type="evidence" value="ECO:0007669"/>
    <property type="project" value="UniProtKB-KW"/>
</dbReference>
<keyword evidence="7" id="KW-0539">Nucleus</keyword>
<name>C6HAI5_AJECH</name>
<dbReference type="InterPro" id="IPR013087">
    <property type="entry name" value="Znf_C2H2_type"/>
</dbReference>
<dbReference type="InterPro" id="IPR051061">
    <property type="entry name" value="Zinc_finger_trans_reg"/>
</dbReference>
<dbReference type="PANTHER" id="PTHR46179">
    <property type="entry name" value="ZINC FINGER PROTEIN"/>
    <property type="match status" value="1"/>
</dbReference>